<keyword evidence="2" id="KW-0677">Repeat</keyword>
<dbReference type="SUPFAM" id="SSF56487">
    <property type="entry name" value="SRCR-like"/>
    <property type="match status" value="2"/>
</dbReference>
<dbReference type="InterPro" id="IPR036772">
    <property type="entry name" value="SRCR-like_dom_sf"/>
</dbReference>
<evidence type="ECO:0000256" key="1">
    <source>
        <dbReference type="ARBA" id="ARBA00022729"/>
    </source>
</evidence>
<dbReference type="GO" id="GO:0016020">
    <property type="term" value="C:membrane"/>
    <property type="evidence" value="ECO:0007669"/>
    <property type="project" value="InterPro"/>
</dbReference>
<evidence type="ECO:0000256" key="2">
    <source>
        <dbReference type="ARBA" id="ARBA00022737"/>
    </source>
</evidence>
<dbReference type="PANTHER" id="PTHR19331">
    <property type="entry name" value="SCAVENGER RECEPTOR DOMAIN-CONTAINING"/>
    <property type="match status" value="1"/>
</dbReference>
<accession>A0A1X7T839</accession>
<reference evidence="6" key="1">
    <citation type="submission" date="2017-05" db="UniProtKB">
        <authorList>
            <consortium name="EnsemblMetazoa"/>
        </authorList>
    </citation>
    <scope>IDENTIFICATION</scope>
</reference>
<dbReference type="STRING" id="400682.A0A1X7T839"/>
<dbReference type="InParanoid" id="A0A1X7T839"/>
<feature type="domain" description="SRCR" evidence="5">
    <location>
        <begin position="23"/>
        <end position="71"/>
    </location>
</feature>
<organism evidence="6">
    <name type="scientific">Amphimedon queenslandica</name>
    <name type="common">Sponge</name>
    <dbReference type="NCBI Taxonomy" id="400682"/>
    <lineage>
        <taxon>Eukaryota</taxon>
        <taxon>Metazoa</taxon>
        <taxon>Porifera</taxon>
        <taxon>Demospongiae</taxon>
        <taxon>Heteroscleromorpha</taxon>
        <taxon>Haplosclerida</taxon>
        <taxon>Niphatidae</taxon>
        <taxon>Amphimedon</taxon>
    </lineage>
</organism>
<dbReference type="EnsemblMetazoa" id="Aqu2.1.10711_001">
    <property type="protein sequence ID" value="Aqu2.1.10711_001"/>
    <property type="gene ID" value="Aqu2.1.10711"/>
</dbReference>
<protein>
    <recommendedName>
        <fullName evidence="5">SRCR domain-containing protein</fullName>
    </recommendedName>
</protein>
<keyword evidence="3 4" id="KW-1015">Disulfide bond</keyword>
<evidence type="ECO:0000313" key="6">
    <source>
        <dbReference type="EnsemblMetazoa" id="Aqu2.1.10711_001"/>
    </source>
</evidence>
<name>A0A1X7T839_AMPQE</name>
<dbReference type="Gene3D" id="3.10.250.10">
    <property type="entry name" value="SRCR-like domain"/>
    <property type="match status" value="2"/>
</dbReference>
<evidence type="ECO:0000259" key="5">
    <source>
        <dbReference type="PROSITE" id="PS50287"/>
    </source>
</evidence>
<dbReference type="PRINTS" id="PR00258">
    <property type="entry name" value="SPERACTRCPTR"/>
</dbReference>
<feature type="domain" description="SRCR" evidence="5">
    <location>
        <begin position="79"/>
        <end position="134"/>
    </location>
</feature>
<comment type="caution">
    <text evidence="4">Lacks conserved residue(s) required for the propagation of feature annotation.</text>
</comment>
<dbReference type="Pfam" id="PF00530">
    <property type="entry name" value="SRCR"/>
    <property type="match status" value="2"/>
</dbReference>
<dbReference type="PROSITE" id="PS50287">
    <property type="entry name" value="SRCR_2"/>
    <property type="match status" value="2"/>
</dbReference>
<evidence type="ECO:0000256" key="3">
    <source>
        <dbReference type="ARBA" id="ARBA00023157"/>
    </source>
</evidence>
<proteinExistence type="predicted"/>
<sequence length="134" mass="14963">MINLLQSYNGGFKVPIEPIVYTGSYFGDGNKAIIYSDFNCGGFEETVTECHKREYGSFTCSHSNTVGIICRDNCSNSDVRLVGGPTKYEGTLQVYYYNMWGLVSANGWTDREASVVCKQLNYNTSSKLSFLNIK</sequence>
<feature type="disulfide bond" evidence="4">
    <location>
        <begin position="40"/>
        <end position="50"/>
    </location>
</feature>
<dbReference type="InterPro" id="IPR001190">
    <property type="entry name" value="SRCR"/>
</dbReference>
<dbReference type="AlphaFoldDB" id="A0A1X7T839"/>
<evidence type="ECO:0000256" key="4">
    <source>
        <dbReference type="PROSITE-ProRule" id="PRU00196"/>
    </source>
</evidence>
<keyword evidence="1" id="KW-0732">Signal</keyword>